<dbReference type="PROSITE" id="PS01187">
    <property type="entry name" value="EGF_CA"/>
    <property type="match status" value="2"/>
</dbReference>
<protein>
    <submittedName>
        <fullName evidence="8">CREL1 protein</fullName>
    </submittedName>
</protein>
<evidence type="ECO:0000256" key="1">
    <source>
        <dbReference type="ARBA" id="ARBA00022536"/>
    </source>
</evidence>
<dbReference type="PANTHER" id="PTHR24042">
    <property type="entry name" value="NEL HOMOLOG"/>
    <property type="match status" value="1"/>
</dbReference>
<keyword evidence="4" id="KW-1015">Disulfide bond</keyword>
<reference evidence="8 9" key="1">
    <citation type="submission" date="2019-09" db="EMBL/GenBank/DDBJ databases">
        <title>Bird 10,000 Genomes (B10K) Project - Family phase.</title>
        <authorList>
            <person name="Zhang G."/>
        </authorList>
    </citation>
    <scope>NUCLEOTIDE SEQUENCE [LARGE SCALE GENOMIC DNA]</scope>
    <source>
        <strain evidence="8">B10K-LSUMZ-50683</strain>
        <tissue evidence="8">Muscle</tissue>
    </source>
</reference>
<sequence>DIDECGTEMAHCRANQFCVNTEGSYECRDCSTACIGCMGAGPARCKKCNKGYWRDGAKCLGEWPAAGQAGWAPHCPHRCCLSPASLSADVDECASAEEPVCAGAQEVCENTEGSYRCVCAPGHVRRDGQCVED</sequence>
<dbReference type="SMART" id="SM00179">
    <property type="entry name" value="EGF_CA"/>
    <property type="match status" value="2"/>
</dbReference>
<organism evidence="8 9">
    <name type="scientific">Casuarius casuarius</name>
    <name type="common">Southern cassowary</name>
    <name type="synonym">Struthio casuarius</name>
    <dbReference type="NCBI Taxonomy" id="8787"/>
    <lineage>
        <taxon>Eukaryota</taxon>
        <taxon>Metazoa</taxon>
        <taxon>Chordata</taxon>
        <taxon>Craniata</taxon>
        <taxon>Vertebrata</taxon>
        <taxon>Euteleostomi</taxon>
        <taxon>Archelosauria</taxon>
        <taxon>Archosauria</taxon>
        <taxon>Dinosauria</taxon>
        <taxon>Saurischia</taxon>
        <taxon>Theropoda</taxon>
        <taxon>Coelurosauria</taxon>
        <taxon>Aves</taxon>
        <taxon>Palaeognathae</taxon>
        <taxon>Casuariiformes</taxon>
        <taxon>Casuariidae</taxon>
        <taxon>Casuarius</taxon>
    </lineage>
</organism>
<keyword evidence="2" id="KW-0732">Signal</keyword>
<evidence type="ECO:0000259" key="7">
    <source>
        <dbReference type="PROSITE" id="PS50026"/>
    </source>
</evidence>
<name>A0A7K8NMV5_CASCA</name>
<dbReference type="InterPro" id="IPR049883">
    <property type="entry name" value="NOTCH1_EGF-like"/>
</dbReference>
<dbReference type="GO" id="GO:0005509">
    <property type="term" value="F:calcium ion binding"/>
    <property type="evidence" value="ECO:0007669"/>
    <property type="project" value="InterPro"/>
</dbReference>
<dbReference type="Pfam" id="PF07645">
    <property type="entry name" value="EGF_CA"/>
    <property type="match status" value="2"/>
</dbReference>
<evidence type="ECO:0000256" key="4">
    <source>
        <dbReference type="ARBA" id="ARBA00023157"/>
    </source>
</evidence>
<evidence type="ECO:0000313" key="8">
    <source>
        <dbReference type="EMBL" id="NXE54656.1"/>
    </source>
</evidence>
<dbReference type="PROSITE" id="PS50026">
    <property type="entry name" value="EGF_3"/>
    <property type="match status" value="1"/>
</dbReference>
<gene>
    <name evidence="8" type="primary">Creld1</name>
    <name evidence="8" type="ORF">CASCAS_R03957</name>
</gene>
<dbReference type="Gene3D" id="2.10.25.10">
    <property type="entry name" value="Laminin"/>
    <property type="match status" value="2"/>
</dbReference>
<dbReference type="InterPro" id="IPR000742">
    <property type="entry name" value="EGF"/>
</dbReference>
<proteinExistence type="predicted"/>
<dbReference type="EMBL" id="VWPT01000219">
    <property type="protein sequence ID" value="NXE54656.1"/>
    <property type="molecule type" value="Genomic_DNA"/>
</dbReference>
<dbReference type="InterPro" id="IPR009030">
    <property type="entry name" value="Growth_fac_rcpt_cys_sf"/>
</dbReference>
<dbReference type="FunFam" id="2.10.25.10:FF:000017">
    <property type="entry name" value="latent-transforming growth factor beta-binding protein 4 isoform X1"/>
    <property type="match status" value="1"/>
</dbReference>
<dbReference type="GO" id="GO:0008201">
    <property type="term" value="F:heparin binding"/>
    <property type="evidence" value="ECO:0007669"/>
    <property type="project" value="TreeGrafter"/>
</dbReference>
<dbReference type="Proteomes" id="UP000524187">
    <property type="component" value="Unassembled WGS sequence"/>
</dbReference>
<comment type="caution">
    <text evidence="6">Lacks conserved residue(s) required for the propagation of feature annotation.</text>
</comment>
<keyword evidence="3" id="KW-0677">Repeat</keyword>
<dbReference type="InterPro" id="IPR051586">
    <property type="entry name" value="PKC-binding_NELL"/>
</dbReference>
<accession>A0A7K8NMV5</accession>
<evidence type="ECO:0000256" key="5">
    <source>
        <dbReference type="ARBA" id="ARBA00023180"/>
    </source>
</evidence>
<evidence type="ECO:0000256" key="6">
    <source>
        <dbReference type="PROSITE-ProRule" id="PRU00076"/>
    </source>
</evidence>
<dbReference type="InterPro" id="IPR001881">
    <property type="entry name" value="EGF-like_Ca-bd_dom"/>
</dbReference>
<evidence type="ECO:0000256" key="2">
    <source>
        <dbReference type="ARBA" id="ARBA00022729"/>
    </source>
</evidence>
<feature type="non-terminal residue" evidence="8">
    <location>
        <position position="1"/>
    </location>
</feature>
<dbReference type="PANTHER" id="PTHR24042:SF5">
    <property type="entry name" value="EGF-LIKE CALCIUM-BINDING DOMAIN-CONTAINING PROTEIN"/>
    <property type="match status" value="1"/>
</dbReference>
<dbReference type="PROSITE" id="PS00010">
    <property type="entry name" value="ASX_HYDROXYL"/>
    <property type="match status" value="1"/>
</dbReference>
<keyword evidence="1 6" id="KW-0245">EGF-like domain</keyword>
<feature type="non-terminal residue" evidence="8">
    <location>
        <position position="133"/>
    </location>
</feature>
<comment type="caution">
    <text evidence="8">The sequence shown here is derived from an EMBL/GenBank/DDBJ whole genome shotgun (WGS) entry which is preliminary data.</text>
</comment>
<dbReference type="SUPFAM" id="SSF57184">
    <property type="entry name" value="Growth factor receptor domain"/>
    <property type="match status" value="1"/>
</dbReference>
<dbReference type="InterPro" id="IPR000152">
    <property type="entry name" value="EGF-type_Asp/Asn_hydroxyl_site"/>
</dbReference>
<dbReference type="GO" id="GO:0005615">
    <property type="term" value="C:extracellular space"/>
    <property type="evidence" value="ECO:0007669"/>
    <property type="project" value="TreeGrafter"/>
</dbReference>
<dbReference type="AlphaFoldDB" id="A0A7K8NMV5"/>
<keyword evidence="9" id="KW-1185">Reference proteome</keyword>
<evidence type="ECO:0000313" key="9">
    <source>
        <dbReference type="Proteomes" id="UP000524187"/>
    </source>
</evidence>
<keyword evidence="5" id="KW-0325">Glycoprotein</keyword>
<evidence type="ECO:0000256" key="3">
    <source>
        <dbReference type="ARBA" id="ARBA00022737"/>
    </source>
</evidence>
<feature type="domain" description="EGF-like" evidence="7">
    <location>
        <begin position="89"/>
        <end position="129"/>
    </location>
</feature>
<dbReference type="InterPro" id="IPR018097">
    <property type="entry name" value="EGF_Ca-bd_CS"/>
</dbReference>